<dbReference type="GO" id="GO:0009055">
    <property type="term" value="F:electron transfer activity"/>
    <property type="evidence" value="ECO:0007669"/>
    <property type="project" value="InterPro"/>
</dbReference>
<protein>
    <submittedName>
        <fullName evidence="8">Translocation protein TolB</fullName>
    </submittedName>
</protein>
<reference evidence="8 9" key="1">
    <citation type="submission" date="2019-02" db="EMBL/GenBank/DDBJ databases">
        <title>Deep-cultivation of Planctomycetes and their phenomic and genomic characterization uncovers novel biology.</title>
        <authorList>
            <person name="Wiegand S."/>
            <person name="Jogler M."/>
            <person name="Boedeker C."/>
            <person name="Pinto D."/>
            <person name="Vollmers J."/>
            <person name="Rivas-Marin E."/>
            <person name="Kohn T."/>
            <person name="Peeters S.H."/>
            <person name="Heuer A."/>
            <person name="Rast P."/>
            <person name="Oberbeckmann S."/>
            <person name="Bunk B."/>
            <person name="Jeske O."/>
            <person name="Meyerdierks A."/>
            <person name="Storesund J.E."/>
            <person name="Kallscheuer N."/>
            <person name="Luecker S."/>
            <person name="Lage O.M."/>
            <person name="Pohl T."/>
            <person name="Merkel B.J."/>
            <person name="Hornburger P."/>
            <person name="Mueller R.-W."/>
            <person name="Bruemmer F."/>
            <person name="Labrenz M."/>
            <person name="Spormann A.M."/>
            <person name="Op den Camp H."/>
            <person name="Overmann J."/>
            <person name="Amann R."/>
            <person name="Jetten M.S.M."/>
            <person name="Mascher T."/>
            <person name="Medema M.H."/>
            <person name="Devos D.P."/>
            <person name="Kaster A.-K."/>
            <person name="Ovreas L."/>
            <person name="Rohde M."/>
            <person name="Galperin M.Y."/>
            <person name="Jogler C."/>
        </authorList>
    </citation>
    <scope>NUCLEOTIDE SEQUENCE [LARGE SCALE GENOMIC DNA]</scope>
    <source>
        <strain evidence="8 9">Pan216</strain>
    </source>
</reference>
<proteinExistence type="predicted"/>
<dbReference type="Pfam" id="PF00400">
    <property type="entry name" value="WD40"/>
    <property type="match status" value="1"/>
</dbReference>
<evidence type="ECO:0000256" key="1">
    <source>
        <dbReference type="ARBA" id="ARBA00022617"/>
    </source>
</evidence>
<dbReference type="OrthoDB" id="289126at2"/>
<dbReference type="SMART" id="SM00320">
    <property type="entry name" value="WD40"/>
    <property type="match status" value="7"/>
</dbReference>
<dbReference type="GO" id="GO:0046872">
    <property type="term" value="F:metal ion binding"/>
    <property type="evidence" value="ECO:0007669"/>
    <property type="project" value="UniProtKB-KW"/>
</dbReference>
<dbReference type="InterPro" id="IPR022655">
    <property type="entry name" value="DUF1553"/>
</dbReference>
<dbReference type="InterPro" id="IPR024977">
    <property type="entry name" value="Apc4-like_WD40_dom"/>
</dbReference>
<feature type="signal peptide" evidence="6">
    <location>
        <begin position="1"/>
        <end position="25"/>
    </location>
</feature>
<dbReference type="KEGG" id="knv:Pan216_23510"/>
<dbReference type="InterPro" id="IPR011444">
    <property type="entry name" value="DUF1549"/>
</dbReference>
<accession>A0A518B3C2</accession>
<dbReference type="GO" id="GO:0020037">
    <property type="term" value="F:heme binding"/>
    <property type="evidence" value="ECO:0007669"/>
    <property type="project" value="InterPro"/>
</dbReference>
<evidence type="ECO:0000256" key="3">
    <source>
        <dbReference type="ARBA" id="ARBA00023004"/>
    </source>
</evidence>
<keyword evidence="2 5" id="KW-0479">Metal-binding</keyword>
<dbReference type="Gene3D" id="1.10.760.10">
    <property type="entry name" value="Cytochrome c-like domain"/>
    <property type="match status" value="1"/>
</dbReference>
<evidence type="ECO:0000256" key="2">
    <source>
        <dbReference type="ARBA" id="ARBA00022723"/>
    </source>
</evidence>
<organism evidence="8 9">
    <name type="scientific">Kolteria novifilia</name>
    <dbReference type="NCBI Taxonomy" id="2527975"/>
    <lineage>
        <taxon>Bacteria</taxon>
        <taxon>Pseudomonadati</taxon>
        <taxon>Planctomycetota</taxon>
        <taxon>Planctomycetia</taxon>
        <taxon>Kolteriales</taxon>
        <taxon>Kolteriaceae</taxon>
        <taxon>Kolteria</taxon>
    </lineage>
</organism>
<dbReference type="InterPro" id="IPR009056">
    <property type="entry name" value="Cyt_c-like_dom"/>
</dbReference>
<keyword evidence="1 5" id="KW-0349">Heme</keyword>
<dbReference type="InterPro" id="IPR003343">
    <property type="entry name" value="Big_2"/>
</dbReference>
<evidence type="ECO:0000259" key="7">
    <source>
        <dbReference type="PROSITE" id="PS51007"/>
    </source>
</evidence>
<sequence precursor="true">MAIVARLTFGTCLLTLPFLAGSLRAEETTSDAKISYYEQIRPIFQEHCQGCHQPAKAGGKYDMTNFGRLLKGGESDSAAIVAHKPKESYLVDLITIVDGKAEMPRGEKPLAQTDIALISKWIKQGAIDDTPEGAKQRYDKDHPPIYTRPPVITAIDFSPDGKLLAVAGYHEVLLLKADGSELVGRLVGMAERIESVRFSPDGQKLAVTGGNPGRMGEIQVWFVPKQKLVLSTPVTYDTVYGGSWSPDGKYIAFGGADNSVRAIDATTGEQVLFQGAHNDWVRDTVFSADGSHLASVGRDMTAKLTEVASERFVDNITSITPGVLKGGILSVARHPSRDEIVVGGSDGVVKVYRMHRLTKRVIGDDANLIRYMPSMKGRVFDVDVSKDGKRIAAASSLDGTGEVAIYSYEFDTALPKDIKTLHEKRNLNPQEKEKLDKHFTDGVKEIANVKLPEASAYAVAFHPDGRHLAATGSDGKVRIIETETGKITSTFSPAPVSESSPTPPKNEALAATTAKAESSQDREQLPPGTEIVALQVEPATIELDGPFAYVQLVATGQLPSGEMIDVTRVATTKPSADLIGVTSSGFVSSNKDGQGYLNVALGKHSVSVPVRVSNVAAGYQAEFVRDVNPALSRMGCNQGTCHGAANGKNGFKLSLRGYDPLFDVRGFTDDLASRRTNLADPDNSLMLLKATGSVPHVGGKLTDRSHDHYAIVRNWIANGAKLDLATPKVTAIEVFPTKPVVQRPDEKQQVRIVATYADGTSRDVTREAFIESGNSEVATAAPGGMMTAVRRGEAPILARYEGAYAATTLTVMGDRSEFAWQQPPANNKIDELVAAKWNRMKIRPSQLCTDAEFIRRVTLDLTGMPPTAAQVRQFIDDKRDTRVKREELVDRLIASDDYVHFWTNKWADLLQVNRKFLGAEGAAALRSWIQEHVANNTPYDRFVKEIVTASGSNRENPAAAYFKVLRDPQDTMENTTHLFLAIRFNCNKCHDHPFERWTQDQYYETAAYFAQIGLKTDPKSGKRRIGGTAVEGSKPYYEIVYDKTEGDIKHERTGTVTAPKFPFDCEHGCSEGATRREQLAAWMTSPTNPYFATSYVNRLWGYLFGVGIIEPIDDIRAGNPPTNPELLDYLTKEFVDSGFDTRHVIKKICTSRVYQLSAKTNKWNEDDKINFSHAIARRLPAEVLLDSVYRATGSASKFPGVPVGTRAAALPDSGITLPSGFLNKFGRPPRESSCECERSNEVQMGPIMALVSGPTLADAIADPNNAIAKLVANEKDDEKVINQLFLRILNRPASETEVKACLDAMGQIGGDHETLVKLLAKREKEYAPIHKKKEEDRLVAIAEAKKELAAHEKAIAPKVAKQEKARKEKIAKTEEDLKKYVAELPKKQPTWELQQTGSTPWTPLKATNLTANNGNIKLAQAGDMVIVPSGEPNAQNLVYTIVAKTDVKDINGIRLEVFPDEANKNSGPGRAKDGNFVLTELQVSAAAAAKPKEAKPVGLFRARADFSQANYDVAKAIDGKLGRNDGGWAISPSYGVTHWATFETKESVGKDGETLLTITLRHNYGSGNHHLGKFRLSVTGAQRPIGLGLAENLRQVLALPPEKRSKEQKEMLFKYYQSVDPGYRSRLVNVANAKKPVPTDPKLVALRKKLEAVSLPVQTDPKLVRLRQDVKMSEAQNKDKRLTSAQDLAWALINSPAFLFNH</sequence>
<dbReference type="Gene3D" id="2.130.10.10">
    <property type="entry name" value="YVTN repeat-like/Quinoprotein amine dehydrogenase"/>
    <property type="match status" value="3"/>
</dbReference>
<dbReference type="InterPro" id="IPR011659">
    <property type="entry name" value="WD40"/>
</dbReference>
<evidence type="ECO:0000313" key="9">
    <source>
        <dbReference type="Proteomes" id="UP000317093"/>
    </source>
</evidence>
<name>A0A518B3C2_9BACT</name>
<keyword evidence="3 5" id="KW-0408">Iron</keyword>
<dbReference type="Proteomes" id="UP000317093">
    <property type="component" value="Chromosome"/>
</dbReference>
<keyword evidence="6" id="KW-0732">Signal</keyword>
<dbReference type="InterPro" id="IPR036909">
    <property type="entry name" value="Cyt_c-like_dom_sf"/>
</dbReference>
<feature type="repeat" description="WD" evidence="4">
    <location>
        <begin position="449"/>
        <end position="490"/>
    </location>
</feature>
<dbReference type="SUPFAM" id="SSF46626">
    <property type="entry name" value="Cytochrome c"/>
    <property type="match status" value="1"/>
</dbReference>
<dbReference type="PROSITE" id="PS50082">
    <property type="entry name" value="WD_REPEATS_2"/>
    <property type="match status" value="1"/>
</dbReference>
<dbReference type="CDD" id="cd00200">
    <property type="entry name" value="WD40"/>
    <property type="match status" value="1"/>
</dbReference>
<dbReference type="RefSeq" id="WP_145258076.1">
    <property type="nucleotide sequence ID" value="NZ_CP036279.1"/>
</dbReference>
<dbReference type="SMART" id="SM00635">
    <property type="entry name" value="BID_2"/>
    <property type="match status" value="1"/>
</dbReference>
<dbReference type="Pfam" id="PF07583">
    <property type="entry name" value="PSCyt2"/>
    <property type="match status" value="1"/>
</dbReference>
<dbReference type="Pfam" id="PF07676">
    <property type="entry name" value="PD40"/>
    <property type="match status" value="1"/>
</dbReference>
<dbReference type="InterPro" id="IPR001680">
    <property type="entry name" value="WD40_rpt"/>
</dbReference>
<dbReference type="EMBL" id="CP036279">
    <property type="protein sequence ID" value="QDU61490.1"/>
    <property type="molecule type" value="Genomic_DNA"/>
</dbReference>
<evidence type="ECO:0000313" key="8">
    <source>
        <dbReference type="EMBL" id="QDU61490.1"/>
    </source>
</evidence>
<gene>
    <name evidence="8" type="ORF">Pan216_23510</name>
</gene>
<dbReference type="PROSITE" id="PS51007">
    <property type="entry name" value="CYTC"/>
    <property type="match status" value="1"/>
</dbReference>
<dbReference type="Pfam" id="PF12894">
    <property type="entry name" value="ANAPC4_WD40"/>
    <property type="match status" value="1"/>
</dbReference>
<dbReference type="PANTHER" id="PTHR35889:SF3">
    <property type="entry name" value="F-BOX DOMAIN-CONTAINING PROTEIN"/>
    <property type="match status" value="1"/>
</dbReference>
<dbReference type="InterPro" id="IPR036322">
    <property type="entry name" value="WD40_repeat_dom_sf"/>
</dbReference>
<dbReference type="InterPro" id="IPR015943">
    <property type="entry name" value="WD40/YVTN_repeat-like_dom_sf"/>
</dbReference>
<dbReference type="InterPro" id="IPR011429">
    <property type="entry name" value="Cyt_c_Planctomycete-type"/>
</dbReference>
<evidence type="ECO:0000256" key="4">
    <source>
        <dbReference type="PROSITE-ProRule" id="PRU00221"/>
    </source>
</evidence>
<feature type="domain" description="Cytochrome c" evidence="7">
    <location>
        <begin position="35"/>
        <end position="126"/>
    </location>
</feature>
<dbReference type="Gene3D" id="2.60.40.1080">
    <property type="match status" value="1"/>
</dbReference>
<keyword evidence="9" id="KW-1185">Reference proteome</keyword>
<feature type="chain" id="PRO_5021988001" evidence="6">
    <location>
        <begin position="26"/>
        <end position="1702"/>
    </location>
</feature>
<dbReference type="Pfam" id="PF07635">
    <property type="entry name" value="PSCyt1"/>
    <property type="match status" value="1"/>
</dbReference>
<keyword evidence="4" id="KW-0853">WD repeat</keyword>
<dbReference type="Pfam" id="PF07587">
    <property type="entry name" value="PSD1"/>
    <property type="match status" value="1"/>
</dbReference>
<dbReference type="SUPFAM" id="SSF50978">
    <property type="entry name" value="WD40 repeat-like"/>
    <property type="match status" value="1"/>
</dbReference>
<dbReference type="PANTHER" id="PTHR35889">
    <property type="entry name" value="CYCLOINULO-OLIGOSACCHARIDE FRUCTANOTRANSFERASE-RELATED"/>
    <property type="match status" value="1"/>
</dbReference>
<evidence type="ECO:0000256" key="5">
    <source>
        <dbReference type="PROSITE-ProRule" id="PRU00433"/>
    </source>
</evidence>
<evidence type="ECO:0000256" key="6">
    <source>
        <dbReference type="SAM" id="SignalP"/>
    </source>
</evidence>